<dbReference type="InterPro" id="IPR004148">
    <property type="entry name" value="BAR_dom"/>
</dbReference>
<reference evidence="3" key="4">
    <citation type="submission" date="2025-09" db="UniProtKB">
        <authorList>
            <consortium name="Ensembl"/>
        </authorList>
    </citation>
    <scope>IDENTIFICATION</scope>
    <source>
        <strain evidence="3">HSOK</strain>
    </source>
</reference>
<dbReference type="AlphaFoldDB" id="A0A3P9I8J5"/>
<feature type="region of interest" description="Disordered" evidence="1">
    <location>
        <begin position="408"/>
        <end position="449"/>
    </location>
</feature>
<evidence type="ECO:0000313" key="4">
    <source>
        <dbReference type="Proteomes" id="UP000265200"/>
    </source>
</evidence>
<reference evidence="3" key="3">
    <citation type="submission" date="2025-08" db="UniProtKB">
        <authorList>
            <consortium name="Ensembl"/>
        </authorList>
    </citation>
    <scope>IDENTIFICATION</scope>
    <source>
        <strain evidence="3">HSOK</strain>
    </source>
</reference>
<sequence>MDLTRLAVDAGQFINRTVQLTEESLGQTDKTALDPGLEELLALADATKVWTEQIITQTEVLLQPNPGARLEDRLYEHLEWSAPPRPRAHELLGEELVQAGLEVGSTTPYGTALMRCGGTQKQLGETERKFVQSVNIHFLTPLRSFTEGEYRAIQNERKMLVNKRLDLDIAKSRLMKAHQADREARNLNANPLEDDYLSQVSYMFSFLRIKWLKMWAQEICQAEMELRICQSLFDRQAEITKRLLEGLGSTHVSHMRSLTDFVDAQASYFAECQQHAQELQKHLASIPAVFCSNNWQSARSSCVNAKTVDLDDITSTPAVVHQLPDFDQDSWSLNSPTKTEMDSSLTALDPTNNNNNVSTHRRTSRDFSASRIPAAAAASVRTVDAAAPTNTRPVRETTAAEDALLGSRRQDAASMPVTLQPMSDDRRTLGGPTCIMPNESHRRENPPQL</sequence>
<dbReference type="Proteomes" id="UP000265200">
    <property type="component" value="Chromosome 22"/>
</dbReference>
<dbReference type="SUPFAM" id="SSF103657">
    <property type="entry name" value="BAR/IMD domain-like"/>
    <property type="match status" value="1"/>
</dbReference>
<feature type="compositionally biased region" description="Basic and acidic residues" evidence="1">
    <location>
        <begin position="439"/>
        <end position="449"/>
    </location>
</feature>
<dbReference type="Pfam" id="PF03114">
    <property type="entry name" value="BAR"/>
    <property type="match status" value="1"/>
</dbReference>
<feature type="compositionally biased region" description="Polar residues" evidence="1">
    <location>
        <begin position="331"/>
        <end position="358"/>
    </location>
</feature>
<dbReference type="PROSITE" id="PS51021">
    <property type="entry name" value="BAR"/>
    <property type="match status" value="1"/>
</dbReference>
<feature type="domain" description="BAR" evidence="2">
    <location>
        <begin position="22"/>
        <end position="292"/>
    </location>
</feature>
<accession>A0A3P9I8J5</accession>
<dbReference type="SMART" id="SM00721">
    <property type="entry name" value="BAR"/>
    <property type="match status" value="1"/>
</dbReference>
<reference evidence="3 4" key="2">
    <citation type="submission" date="2017-04" db="EMBL/GenBank/DDBJ databases">
        <title>CpG methylation of centromeres and impact of large insertions on vertebrate speciation.</title>
        <authorList>
            <person name="Ichikawa K."/>
            <person name="Yoshimura J."/>
            <person name="Morishita S."/>
        </authorList>
    </citation>
    <scope>NUCLEOTIDE SEQUENCE</scope>
    <source>
        <strain evidence="3 4">HSOK</strain>
    </source>
</reference>
<dbReference type="Ensembl" id="ENSORLT00015034285.1">
    <property type="protein sequence ID" value="ENSORLP00015016371.1"/>
    <property type="gene ID" value="ENSORLG00015000759.1"/>
</dbReference>
<dbReference type="Gene3D" id="1.20.1270.60">
    <property type="entry name" value="Arfaptin homology (AH) domain/BAR domain"/>
    <property type="match status" value="1"/>
</dbReference>
<organism evidence="3 4">
    <name type="scientific">Oryzias latipes</name>
    <name type="common">Japanese rice fish</name>
    <name type="synonym">Japanese killifish</name>
    <dbReference type="NCBI Taxonomy" id="8090"/>
    <lineage>
        <taxon>Eukaryota</taxon>
        <taxon>Metazoa</taxon>
        <taxon>Chordata</taxon>
        <taxon>Craniata</taxon>
        <taxon>Vertebrata</taxon>
        <taxon>Euteleostomi</taxon>
        <taxon>Actinopterygii</taxon>
        <taxon>Neopterygii</taxon>
        <taxon>Teleostei</taxon>
        <taxon>Neoteleostei</taxon>
        <taxon>Acanthomorphata</taxon>
        <taxon>Ovalentaria</taxon>
        <taxon>Atherinomorphae</taxon>
        <taxon>Beloniformes</taxon>
        <taxon>Adrianichthyidae</taxon>
        <taxon>Oryziinae</taxon>
        <taxon>Oryzias</taxon>
    </lineage>
</organism>
<proteinExistence type="predicted"/>
<dbReference type="InterPro" id="IPR027267">
    <property type="entry name" value="AH/BAR_dom_sf"/>
</dbReference>
<name>A0A3P9I8J5_ORYLA</name>
<evidence type="ECO:0000313" key="3">
    <source>
        <dbReference type="Ensembl" id="ENSORLP00015016371.1"/>
    </source>
</evidence>
<evidence type="ECO:0000256" key="1">
    <source>
        <dbReference type="SAM" id="MobiDB-lite"/>
    </source>
</evidence>
<feature type="region of interest" description="Disordered" evidence="1">
    <location>
        <begin position="331"/>
        <end position="369"/>
    </location>
</feature>
<dbReference type="GO" id="GO:0005737">
    <property type="term" value="C:cytoplasm"/>
    <property type="evidence" value="ECO:0007669"/>
    <property type="project" value="InterPro"/>
</dbReference>
<evidence type="ECO:0000259" key="2">
    <source>
        <dbReference type="PROSITE" id="PS51021"/>
    </source>
</evidence>
<reference key="1">
    <citation type="journal article" date="2007" name="Nature">
        <title>The medaka draft genome and insights into vertebrate genome evolution.</title>
        <authorList>
            <person name="Kasahara M."/>
            <person name="Naruse K."/>
            <person name="Sasaki S."/>
            <person name="Nakatani Y."/>
            <person name="Qu W."/>
            <person name="Ahsan B."/>
            <person name="Yamada T."/>
            <person name="Nagayasu Y."/>
            <person name="Doi K."/>
            <person name="Kasai Y."/>
            <person name="Jindo T."/>
            <person name="Kobayashi D."/>
            <person name="Shimada A."/>
            <person name="Toyoda A."/>
            <person name="Kuroki Y."/>
            <person name="Fujiyama A."/>
            <person name="Sasaki T."/>
            <person name="Shimizu A."/>
            <person name="Asakawa S."/>
            <person name="Shimizu N."/>
            <person name="Hashimoto S."/>
            <person name="Yang J."/>
            <person name="Lee Y."/>
            <person name="Matsushima K."/>
            <person name="Sugano S."/>
            <person name="Sakaizumi M."/>
            <person name="Narita T."/>
            <person name="Ohishi K."/>
            <person name="Haga S."/>
            <person name="Ohta F."/>
            <person name="Nomoto H."/>
            <person name="Nogata K."/>
            <person name="Morishita T."/>
            <person name="Endo T."/>
            <person name="Shin-I T."/>
            <person name="Takeda H."/>
            <person name="Morishita S."/>
            <person name="Kohara Y."/>
        </authorList>
    </citation>
    <scope>NUCLEOTIDE SEQUENCE [LARGE SCALE GENOMIC DNA]</scope>
    <source>
        <strain>Hd-rR</strain>
    </source>
</reference>
<protein>
    <recommendedName>
        <fullName evidence="2">BAR domain-containing protein</fullName>
    </recommendedName>
</protein>